<proteinExistence type="predicted"/>
<evidence type="ECO:0000256" key="2">
    <source>
        <dbReference type="ARBA" id="ARBA00022692"/>
    </source>
</evidence>
<dbReference type="EMBL" id="PYSW02000005">
    <property type="protein sequence ID" value="KAG2392196.1"/>
    <property type="molecule type" value="Genomic_DNA"/>
</dbReference>
<feature type="transmembrane region" description="Helical" evidence="7">
    <location>
        <begin position="171"/>
        <end position="191"/>
    </location>
</feature>
<feature type="compositionally biased region" description="Basic and acidic residues" evidence="6">
    <location>
        <begin position="29"/>
        <end position="42"/>
    </location>
</feature>
<feature type="binding site" evidence="5">
    <location>
        <position position="286"/>
    </location>
    <ligand>
        <name>Zn(2+)</name>
        <dbReference type="ChEBI" id="CHEBI:29105"/>
    </ligand>
</feature>
<protein>
    <recommendedName>
        <fullName evidence="10">Hemolysin III</fullName>
    </recommendedName>
</protein>
<keyword evidence="5" id="KW-0862">Zinc</keyword>
<evidence type="ECO:0000313" key="8">
    <source>
        <dbReference type="EMBL" id="KAG2392196.1"/>
    </source>
</evidence>
<comment type="subcellular location">
    <subcellularLocation>
        <location evidence="1">Membrane</location>
        <topology evidence="1">Multi-pass membrane protein</topology>
    </subcellularLocation>
</comment>
<evidence type="ECO:0000313" key="9">
    <source>
        <dbReference type="Proteomes" id="UP000816034"/>
    </source>
</evidence>
<dbReference type="PANTHER" id="PTHR20855:SF3">
    <property type="entry name" value="LD03007P"/>
    <property type="match status" value="1"/>
</dbReference>
<feature type="transmembrane region" description="Helical" evidence="7">
    <location>
        <begin position="103"/>
        <end position="121"/>
    </location>
</feature>
<comment type="caution">
    <text evidence="8">The sequence shown here is derived from an EMBL/GenBank/DDBJ whole genome shotgun (WGS) entry which is preliminary data.</text>
</comment>
<evidence type="ECO:0000256" key="7">
    <source>
        <dbReference type="SAM" id="Phobius"/>
    </source>
</evidence>
<dbReference type="RefSeq" id="XP_044554090.1">
    <property type="nucleotide sequence ID" value="XM_044688216.1"/>
</dbReference>
<dbReference type="GO" id="GO:0016020">
    <property type="term" value="C:membrane"/>
    <property type="evidence" value="ECO:0007669"/>
    <property type="project" value="UniProtKB-SubCell"/>
</dbReference>
<keyword evidence="3 7" id="KW-1133">Transmembrane helix</keyword>
<reference evidence="8 9" key="1">
    <citation type="journal article" date="2018" name="BMC Genomics">
        <title>The genome of Naegleria lovaniensis, the basis for a comparative approach to unravel pathogenicity factors of the human pathogenic amoeba N. fowleri.</title>
        <authorList>
            <person name="Liechti N."/>
            <person name="Schurch N."/>
            <person name="Bruggmann R."/>
            <person name="Wittwer M."/>
        </authorList>
    </citation>
    <scope>NUCLEOTIDE SEQUENCE [LARGE SCALE GENOMIC DNA]</scope>
    <source>
        <strain evidence="8 9">ATCC 30569</strain>
    </source>
</reference>
<dbReference type="Pfam" id="PF03006">
    <property type="entry name" value="HlyIII"/>
    <property type="match status" value="1"/>
</dbReference>
<accession>A0AA88KQ70</accession>
<feature type="compositionally biased region" description="Basic and acidic residues" evidence="6">
    <location>
        <begin position="1"/>
        <end position="11"/>
    </location>
</feature>
<feature type="binding site" evidence="5">
    <location>
        <position position="290"/>
    </location>
    <ligand>
        <name>Zn(2+)</name>
        <dbReference type="ChEBI" id="CHEBI:29105"/>
    </ligand>
</feature>
<feature type="transmembrane region" description="Helical" evidence="7">
    <location>
        <begin position="257"/>
        <end position="275"/>
    </location>
</feature>
<evidence type="ECO:0008006" key="10">
    <source>
        <dbReference type="Google" id="ProtNLM"/>
    </source>
</evidence>
<keyword evidence="5" id="KW-0479">Metal-binding</keyword>
<feature type="transmembrane region" description="Helical" evidence="7">
    <location>
        <begin position="197"/>
        <end position="217"/>
    </location>
</feature>
<dbReference type="Proteomes" id="UP000816034">
    <property type="component" value="Unassembled WGS sequence"/>
</dbReference>
<evidence type="ECO:0000256" key="5">
    <source>
        <dbReference type="PIRSR" id="PIRSR604254-1"/>
    </source>
</evidence>
<feature type="compositionally biased region" description="Low complexity" evidence="6">
    <location>
        <begin position="16"/>
        <end position="28"/>
    </location>
</feature>
<dbReference type="GeneID" id="68104902"/>
<evidence type="ECO:0000256" key="3">
    <source>
        <dbReference type="ARBA" id="ARBA00022989"/>
    </source>
</evidence>
<sequence>MAMIHENKKSSAEAFPSHSIPSSSSELPLKPHHEHDHPHEECTNKDCKLEHHHHATSKVQSTKQHRKKHTGCPLCSIMIMNPFPESGNVDDYEPTKFEEAVNVLTHALPILFFAYFSYKMYEQDIINSGQELFVAIVYCVGMVILFAVSSMYHVVCLMYGKNDPRVDVFRAMDYSMIYIFIGASYTPWLALVEFGEGGWIGNVMAIAVWTIAACGLIKSFNKKFLASIDGIVLLNLMGWIAFFIVPPALFTHVPIEAFVFLFIGGIFYSGGCFLLKYGDGRIPCAHGIWHCLVNMGVMCHFLVMYEYLMNLDSHFLPGVENPLMVYQQVAAVFQNTRKWHLPKLNVLFGF</sequence>
<name>A0AA88KQ70_NAELO</name>
<organism evidence="8 9">
    <name type="scientific">Naegleria lovaniensis</name>
    <name type="common">Amoeba</name>
    <dbReference type="NCBI Taxonomy" id="51637"/>
    <lineage>
        <taxon>Eukaryota</taxon>
        <taxon>Discoba</taxon>
        <taxon>Heterolobosea</taxon>
        <taxon>Tetramitia</taxon>
        <taxon>Eutetramitia</taxon>
        <taxon>Vahlkampfiidae</taxon>
        <taxon>Naegleria</taxon>
    </lineage>
</organism>
<feature type="binding site" evidence="5">
    <location>
        <position position="153"/>
    </location>
    <ligand>
        <name>Zn(2+)</name>
        <dbReference type="ChEBI" id="CHEBI:29105"/>
    </ligand>
</feature>
<feature type="region of interest" description="Disordered" evidence="6">
    <location>
        <begin position="1"/>
        <end position="42"/>
    </location>
</feature>
<dbReference type="InterPro" id="IPR004254">
    <property type="entry name" value="AdipoR/HlyIII-related"/>
</dbReference>
<keyword evidence="2 7" id="KW-0812">Transmembrane</keyword>
<evidence type="ECO:0000256" key="1">
    <source>
        <dbReference type="ARBA" id="ARBA00004141"/>
    </source>
</evidence>
<feature type="transmembrane region" description="Helical" evidence="7">
    <location>
        <begin position="224"/>
        <end position="245"/>
    </location>
</feature>
<dbReference type="PANTHER" id="PTHR20855">
    <property type="entry name" value="ADIPOR/PROGESTIN RECEPTOR-RELATED"/>
    <property type="match status" value="1"/>
</dbReference>
<evidence type="ECO:0000256" key="4">
    <source>
        <dbReference type="ARBA" id="ARBA00023136"/>
    </source>
</evidence>
<gene>
    <name evidence="8" type="ORF">C9374_012448</name>
</gene>
<feature type="transmembrane region" description="Helical" evidence="7">
    <location>
        <begin position="133"/>
        <end position="159"/>
    </location>
</feature>
<keyword evidence="4 7" id="KW-0472">Membrane</keyword>
<dbReference type="AlphaFoldDB" id="A0AA88KQ70"/>
<evidence type="ECO:0000256" key="6">
    <source>
        <dbReference type="SAM" id="MobiDB-lite"/>
    </source>
</evidence>
<feature type="transmembrane region" description="Helical" evidence="7">
    <location>
        <begin position="287"/>
        <end position="308"/>
    </location>
</feature>
<keyword evidence="9" id="KW-1185">Reference proteome</keyword>
<dbReference type="GO" id="GO:0046872">
    <property type="term" value="F:metal ion binding"/>
    <property type="evidence" value="ECO:0007669"/>
    <property type="project" value="UniProtKB-KW"/>
</dbReference>